<dbReference type="AlphaFoldDB" id="A0A4Y2BDU2"/>
<proteinExistence type="predicted"/>
<name>A0A4Y2BDU2_ARAVE</name>
<accession>A0A4Y2BDU2</accession>
<gene>
    <name evidence="2" type="ORF">AVEN_87813_1</name>
</gene>
<feature type="region of interest" description="Disordered" evidence="1">
    <location>
        <begin position="1"/>
        <end position="25"/>
    </location>
</feature>
<organism evidence="2 3">
    <name type="scientific">Araneus ventricosus</name>
    <name type="common">Orbweaver spider</name>
    <name type="synonym">Epeira ventricosa</name>
    <dbReference type="NCBI Taxonomy" id="182803"/>
    <lineage>
        <taxon>Eukaryota</taxon>
        <taxon>Metazoa</taxon>
        <taxon>Ecdysozoa</taxon>
        <taxon>Arthropoda</taxon>
        <taxon>Chelicerata</taxon>
        <taxon>Arachnida</taxon>
        <taxon>Araneae</taxon>
        <taxon>Araneomorphae</taxon>
        <taxon>Entelegynae</taxon>
        <taxon>Araneoidea</taxon>
        <taxon>Araneidae</taxon>
        <taxon>Araneus</taxon>
    </lineage>
</organism>
<dbReference type="EMBL" id="BGPR01000065">
    <property type="protein sequence ID" value="GBL89466.1"/>
    <property type="molecule type" value="Genomic_DNA"/>
</dbReference>
<sequence length="88" mass="10208">MSDNEIIAQVRKPNSDADNSESDEDEVIETFKISNSDAFECFAKGLIWLEQQTDSDSTERALLKRLRDRTAKRRQSCLRRSKLPFKPM</sequence>
<dbReference type="Proteomes" id="UP000499080">
    <property type="component" value="Unassembled WGS sequence"/>
</dbReference>
<dbReference type="OrthoDB" id="5918257at2759"/>
<comment type="caution">
    <text evidence="2">The sequence shown here is derived from an EMBL/GenBank/DDBJ whole genome shotgun (WGS) entry which is preliminary data.</text>
</comment>
<evidence type="ECO:0000256" key="1">
    <source>
        <dbReference type="SAM" id="MobiDB-lite"/>
    </source>
</evidence>
<evidence type="ECO:0008006" key="4">
    <source>
        <dbReference type="Google" id="ProtNLM"/>
    </source>
</evidence>
<evidence type="ECO:0000313" key="3">
    <source>
        <dbReference type="Proteomes" id="UP000499080"/>
    </source>
</evidence>
<reference evidence="2 3" key="1">
    <citation type="journal article" date="2019" name="Sci. Rep.">
        <title>Orb-weaving spider Araneus ventricosus genome elucidates the spidroin gene catalogue.</title>
        <authorList>
            <person name="Kono N."/>
            <person name="Nakamura H."/>
            <person name="Ohtoshi R."/>
            <person name="Moran D.A.P."/>
            <person name="Shinohara A."/>
            <person name="Yoshida Y."/>
            <person name="Fujiwara M."/>
            <person name="Mori M."/>
            <person name="Tomita M."/>
            <person name="Arakawa K."/>
        </authorList>
    </citation>
    <scope>NUCLEOTIDE SEQUENCE [LARGE SCALE GENOMIC DNA]</scope>
</reference>
<keyword evidence="3" id="KW-1185">Reference proteome</keyword>
<evidence type="ECO:0000313" key="2">
    <source>
        <dbReference type="EMBL" id="GBL89466.1"/>
    </source>
</evidence>
<protein>
    <recommendedName>
        <fullName evidence="4">Jerky-like</fullName>
    </recommendedName>
</protein>